<name>A0A4R4A456_MARGR</name>
<dbReference type="EMBL" id="SMDC01000018">
    <property type="protein sequence ID" value="TCW32533.1"/>
    <property type="molecule type" value="Genomic_DNA"/>
</dbReference>
<keyword evidence="3" id="KW-1185">Reference proteome</keyword>
<sequence>MISGINQGLQGIRVGTEGVRQNAAEIASAQTLNGQGSTRELTEPLVEQTQNLRQVEASSKVVAAGDEMIGSLIDVMA</sequence>
<reference evidence="2 4" key="2">
    <citation type="submission" date="2019-03" db="EMBL/GenBank/DDBJ databases">
        <title>Genomic Encyclopedia of Type Strains, Phase IV (KMG-IV): sequencing the most valuable type-strain genomes for metagenomic binning, comparative biology and taxonomic classification.</title>
        <authorList>
            <person name="Goeker M."/>
        </authorList>
    </citation>
    <scope>NUCLEOTIDE SEQUENCE [LARGE SCALE GENOMIC DNA]</scope>
    <source>
        <strain evidence="2 4">DSM 203</strain>
    </source>
</reference>
<evidence type="ECO:0000313" key="4">
    <source>
        <dbReference type="Proteomes" id="UP000295247"/>
    </source>
</evidence>
<protein>
    <recommendedName>
        <fullName evidence="5">Flagellar basal body rod FlgEFG protein</fullName>
    </recommendedName>
</protein>
<proteinExistence type="predicted"/>
<dbReference type="RefSeq" id="WP_062274146.1">
    <property type="nucleotide sequence ID" value="NZ_JAKEDQ010000021.1"/>
</dbReference>
<evidence type="ECO:0008006" key="5">
    <source>
        <dbReference type="Google" id="ProtNLM"/>
    </source>
</evidence>
<evidence type="ECO:0000313" key="1">
    <source>
        <dbReference type="EMBL" id="KXX65014.1"/>
    </source>
</evidence>
<reference evidence="1 3" key="1">
    <citation type="submission" date="2016-02" db="EMBL/GenBank/DDBJ databases">
        <title>Genome sequence of Marichromatium gracile YL-28, a purple sulfur bacterium.</title>
        <authorList>
            <person name="Zhao C."/>
            <person name="Hong X."/>
            <person name="Chen S."/>
            <person name="Yang S."/>
        </authorList>
    </citation>
    <scope>NUCLEOTIDE SEQUENCE [LARGE SCALE GENOMIC DNA]</scope>
    <source>
        <strain evidence="1 3">YL28</strain>
    </source>
</reference>
<organism evidence="2 4">
    <name type="scientific">Marichromatium gracile</name>
    <name type="common">Chromatium gracile</name>
    <dbReference type="NCBI Taxonomy" id="1048"/>
    <lineage>
        <taxon>Bacteria</taxon>
        <taxon>Pseudomonadati</taxon>
        <taxon>Pseudomonadota</taxon>
        <taxon>Gammaproteobacteria</taxon>
        <taxon>Chromatiales</taxon>
        <taxon>Chromatiaceae</taxon>
        <taxon>Marichromatium</taxon>
    </lineage>
</organism>
<dbReference type="AlphaFoldDB" id="A0A4R4A456"/>
<dbReference type="Proteomes" id="UP000075766">
    <property type="component" value="Unassembled WGS sequence"/>
</dbReference>
<evidence type="ECO:0000313" key="3">
    <source>
        <dbReference type="Proteomes" id="UP000075766"/>
    </source>
</evidence>
<dbReference type="EMBL" id="LSYU01000042">
    <property type="protein sequence ID" value="KXX65014.1"/>
    <property type="molecule type" value="Genomic_DNA"/>
</dbReference>
<accession>A0A4R4A456</accession>
<dbReference type="Proteomes" id="UP000295247">
    <property type="component" value="Unassembled WGS sequence"/>
</dbReference>
<comment type="caution">
    <text evidence="2">The sequence shown here is derived from an EMBL/GenBank/DDBJ whole genome shotgun (WGS) entry which is preliminary data.</text>
</comment>
<gene>
    <name evidence="1" type="ORF">AY586_11990</name>
    <name evidence="2" type="ORF">EDC29_1182</name>
</gene>
<evidence type="ECO:0000313" key="2">
    <source>
        <dbReference type="EMBL" id="TCW32533.1"/>
    </source>
</evidence>